<gene>
    <name evidence="4" type="ORF">ALEPTO_LOCUS7936</name>
</gene>
<reference evidence="4" key="1">
    <citation type="submission" date="2021-06" db="EMBL/GenBank/DDBJ databases">
        <authorList>
            <person name="Kallberg Y."/>
            <person name="Tangrot J."/>
            <person name="Rosling A."/>
        </authorList>
    </citation>
    <scope>NUCLEOTIDE SEQUENCE</scope>
    <source>
        <strain evidence="4">FL130A</strain>
    </source>
</reference>
<dbReference type="PRINTS" id="PR00086">
    <property type="entry name" value="LLDHDRGNASE"/>
</dbReference>
<proteinExistence type="predicted"/>
<keyword evidence="5" id="KW-1185">Reference proteome</keyword>
<comment type="caution">
    <text evidence="4">The sequence shown here is derived from an EMBL/GenBank/DDBJ whole genome shotgun (WGS) entry which is preliminary data.</text>
</comment>
<evidence type="ECO:0000313" key="4">
    <source>
        <dbReference type="EMBL" id="CAG8596357.1"/>
    </source>
</evidence>
<dbReference type="Pfam" id="PF00056">
    <property type="entry name" value="Ldh_1_N"/>
    <property type="match status" value="1"/>
</dbReference>
<dbReference type="OrthoDB" id="6270329at2759"/>
<keyword evidence="2" id="KW-0520">NAD</keyword>
<dbReference type="Proteomes" id="UP000789508">
    <property type="component" value="Unassembled WGS sequence"/>
</dbReference>
<evidence type="ECO:0000259" key="3">
    <source>
        <dbReference type="Pfam" id="PF00056"/>
    </source>
</evidence>
<dbReference type="GO" id="GO:0006089">
    <property type="term" value="P:lactate metabolic process"/>
    <property type="evidence" value="ECO:0007669"/>
    <property type="project" value="TreeGrafter"/>
</dbReference>
<dbReference type="AlphaFoldDB" id="A0A9N9GC22"/>
<feature type="domain" description="Lactate/malate dehydrogenase N-terminal" evidence="3">
    <location>
        <begin position="6"/>
        <end position="121"/>
    </location>
</feature>
<dbReference type="GO" id="GO:0004459">
    <property type="term" value="F:L-lactate dehydrogenase (NAD+) activity"/>
    <property type="evidence" value="ECO:0007669"/>
    <property type="project" value="TreeGrafter"/>
</dbReference>
<dbReference type="EMBL" id="CAJVPS010003925">
    <property type="protein sequence ID" value="CAG8596357.1"/>
    <property type="molecule type" value="Genomic_DNA"/>
</dbReference>
<organism evidence="4 5">
    <name type="scientific">Ambispora leptoticha</name>
    <dbReference type="NCBI Taxonomy" id="144679"/>
    <lineage>
        <taxon>Eukaryota</taxon>
        <taxon>Fungi</taxon>
        <taxon>Fungi incertae sedis</taxon>
        <taxon>Mucoromycota</taxon>
        <taxon>Glomeromycotina</taxon>
        <taxon>Glomeromycetes</taxon>
        <taxon>Archaeosporales</taxon>
        <taxon>Ambisporaceae</taxon>
        <taxon>Ambispora</taxon>
    </lineage>
</organism>
<dbReference type="SUPFAM" id="SSF51735">
    <property type="entry name" value="NAD(P)-binding Rossmann-fold domains"/>
    <property type="match status" value="1"/>
</dbReference>
<dbReference type="Gene3D" id="3.40.50.720">
    <property type="entry name" value="NAD(P)-binding Rossmann-like Domain"/>
    <property type="match status" value="1"/>
</dbReference>
<evidence type="ECO:0000256" key="2">
    <source>
        <dbReference type="ARBA" id="ARBA00023027"/>
    </source>
</evidence>
<feature type="non-terminal residue" evidence="4">
    <location>
        <position position="1"/>
    </location>
</feature>
<dbReference type="InterPro" id="IPR001557">
    <property type="entry name" value="L-lactate/malate_DH"/>
</dbReference>
<dbReference type="InterPro" id="IPR001236">
    <property type="entry name" value="Lactate/malate_DH_N"/>
</dbReference>
<name>A0A9N9GC22_9GLOM</name>
<dbReference type="PANTHER" id="PTHR43128:SF16">
    <property type="entry name" value="L-LACTATE DEHYDROGENASE"/>
    <property type="match status" value="1"/>
</dbReference>
<evidence type="ECO:0000256" key="1">
    <source>
        <dbReference type="ARBA" id="ARBA00023002"/>
    </source>
</evidence>
<protein>
    <submittedName>
        <fullName evidence="4">4657_t:CDS:1</fullName>
    </submittedName>
</protein>
<evidence type="ECO:0000313" key="5">
    <source>
        <dbReference type="Proteomes" id="UP000789508"/>
    </source>
</evidence>
<dbReference type="PANTHER" id="PTHR43128">
    <property type="entry name" value="L-2-HYDROXYCARBOXYLATE DEHYDROGENASE (NAD(P)(+))"/>
    <property type="match status" value="1"/>
</dbReference>
<accession>A0A9N9GC22</accession>
<keyword evidence="1" id="KW-0560">Oxidoreductase</keyword>
<dbReference type="InterPro" id="IPR036291">
    <property type="entry name" value="NAD(P)-bd_dom_sf"/>
</dbReference>
<sequence>MSKSSRVAIIGAGSVGATIAFAILLQKISSEILLVDINQDVVTGQVKDLSDATFVASTQIRVGTYQEAGQCDIVVITAGAKQHPNETRVELIERNYAILKNVIQAMKPFNQNLILLIVANP</sequence>